<sequence length="320" mass="35798">MLDKILAAIEAHDIIIIHRHVRPDPDALGSQMGLKAVLEETYPHKDIYAVGQDDDSLAEFGDMDDISDDTYKNALVIVNDSANRPRIDDQRYKKGATLIKVDHHPNEDPYGDFMIVEPSISSTSELWASIVLRDDNNLQMNDEAAKCFFLGIVGDTGRFLYDNTTRDTMQIAGELLDYDFPASDLMQESNTQTISQARLQAYVLQNMKLSAQGTVNSVYISQDLLQSLDLTANETYQIVQIPGTIEGVITWVTFIEQPDGKVRCRIRSKGPVINHIAAQHDGGGHEKASGANVYSSEEKDELLAQLGEVAMKYRRDHFYD</sequence>
<name>A0A2J9PNV4_9LACT</name>
<dbReference type="InterPro" id="IPR001667">
    <property type="entry name" value="DDH_dom"/>
</dbReference>
<feature type="domain" description="DHHA1" evidence="2">
    <location>
        <begin position="228"/>
        <end position="309"/>
    </location>
</feature>
<dbReference type="PANTHER" id="PTHR47618">
    <property type="entry name" value="BIFUNCTIONAL OLIGORIBONUCLEASE AND PAP PHOSPHATASE NRNA"/>
    <property type="match status" value="1"/>
</dbReference>
<evidence type="ECO:0000313" key="3">
    <source>
        <dbReference type="EMBL" id="PNL92044.1"/>
    </source>
</evidence>
<dbReference type="Pfam" id="PF02272">
    <property type="entry name" value="DHHA1"/>
    <property type="match status" value="1"/>
</dbReference>
<dbReference type="Pfam" id="PF01368">
    <property type="entry name" value="DHH"/>
    <property type="match status" value="1"/>
</dbReference>
<evidence type="ECO:0000259" key="1">
    <source>
        <dbReference type="Pfam" id="PF01368"/>
    </source>
</evidence>
<dbReference type="SUPFAM" id="SSF64182">
    <property type="entry name" value="DHH phosphoesterases"/>
    <property type="match status" value="1"/>
</dbReference>
<dbReference type="RefSeq" id="WP_083069526.1">
    <property type="nucleotide sequence ID" value="NZ_CBCPHS010000010.1"/>
</dbReference>
<dbReference type="Gene3D" id="3.10.310.30">
    <property type="match status" value="1"/>
</dbReference>
<dbReference type="EMBL" id="NBTM02000001">
    <property type="protein sequence ID" value="PNL92044.1"/>
    <property type="molecule type" value="Genomic_DNA"/>
</dbReference>
<dbReference type="AlphaFoldDB" id="A0A2J9PNV4"/>
<dbReference type="InterPro" id="IPR038763">
    <property type="entry name" value="DHH_sf"/>
</dbReference>
<dbReference type="Proteomes" id="UP000192813">
    <property type="component" value="Unassembled WGS sequence"/>
</dbReference>
<feature type="domain" description="DDH" evidence="1">
    <location>
        <begin position="15"/>
        <end position="152"/>
    </location>
</feature>
<accession>A0A2J9PNV4</accession>
<proteinExistence type="predicted"/>
<gene>
    <name evidence="3" type="ORF">A6J77_007310</name>
</gene>
<evidence type="ECO:0000313" key="4">
    <source>
        <dbReference type="Proteomes" id="UP000192813"/>
    </source>
</evidence>
<dbReference type="GO" id="GO:0003676">
    <property type="term" value="F:nucleic acid binding"/>
    <property type="evidence" value="ECO:0007669"/>
    <property type="project" value="InterPro"/>
</dbReference>
<protein>
    <submittedName>
        <fullName evidence="3">Bifunctional oligoribonuclease/PAP phosphatase NrnA</fullName>
    </submittedName>
</protein>
<dbReference type="InterPro" id="IPR003156">
    <property type="entry name" value="DHHA1_dom"/>
</dbReference>
<comment type="caution">
    <text evidence="3">The sequence shown here is derived from an EMBL/GenBank/DDBJ whole genome shotgun (WGS) entry which is preliminary data.</text>
</comment>
<evidence type="ECO:0000259" key="2">
    <source>
        <dbReference type="Pfam" id="PF02272"/>
    </source>
</evidence>
<organism evidence="3 4">
    <name type="scientific">Aerococcus viridans</name>
    <dbReference type="NCBI Taxonomy" id="1377"/>
    <lineage>
        <taxon>Bacteria</taxon>
        <taxon>Bacillati</taxon>
        <taxon>Bacillota</taxon>
        <taxon>Bacilli</taxon>
        <taxon>Lactobacillales</taxon>
        <taxon>Aerococcaceae</taxon>
        <taxon>Aerococcus</taxon>
    </lineage>
</organism>
<reference evidence="4" key="1">
    <citation type="submission" date="2017-12" db="EMBL/GenBank/DDBJ databases">
        <title>FDA dAtabase for Regulatory Grade micrObial Sequences (FDA-ARGOS): Supporting development and validation of Infectious Disease Dx tests.</title>
        <authorList>
            <person name="Hoffmann M."/>
            <person name="Allard M."/>
            <person name="Evans P."/>
            <person name="Brown E."/>
            <person name="Tallon L."/>
            <person name="Sadzewicz L."/>
            <person name="Sengamalay N."/>
            <person name="Ott S."/>
            <person name="Godinez A."/>
            <person name="Nagaraj S."/>
            <person name="Vavikolanu K."/>
            <person name="Aluvathingal J."/>
            <person name="Nadendla S."/>
            <person name="Sichtig H."/>
        </authorList>
    </citation>
    <scope>NUCLEOTIDE SEQUENCE [LARGE SCALE GENOMIC DNA]</scope>
    <source>
        <strain evidence="4">FDAARGOS_249</strain>
    </source>
</reference>
<dbReference type="PANTHER" id="PTHR47618:SF1">
    <property type="entry name" value="BIFUNCTIONAL OLIGORIBONUCLEASE AND PAP PHOSPHATASE NRNA"/>
    <property type="match status" value="1"/>
</dbReference>
<dbReference type="Gene3D" id="3.90.1640.10">
    <property type="entry name" value="inorganic pyrophosphatase (n-terminal core)"/>
    <property type="match status" value="1"/>
</dbReference>
<dbReference type="InterPro" id="IPR051319">
    <property type="entry name" value="Oligoribo/pAp-PDE_c-di-AMP_PDE"/>
</dbReference>